<dbReference type="EMBL" id="KV744807">
    <property type="protein sequence ID" value="OCK86215.1"/>
    <property type="molecule type" value="Genomic_DNA"/>
</dbReference>
<dbReference type="AlphaFoldDB" id="A0A8E2ELK2"/>
<dbReference type="Pfam" id="PF02458">
    <property type="entry name" value="Transferase"/>
    <property type="match status" value="1"/>
</dbReference>
<dbReference type="InterPro" id="IPR023213">
    <property type="entry name" value="CAT-like_dom_sf"/>
</dbReference>
<gene>
    <name evidence="1" type="ORF">K432DRAFT_387900</name>
</gene>
<proteinExistence type="predicted"/>
<name>A0A8E2ELK2_9PEZI</name>
<dbReference type="Gene3D" id="3.30.559.10">
    <property type="entry name" value="Chloramphenicol acetyltransferase-like domain"/>
    <property type="match status" value="1"/>
</dbReference>
<organism evidence="1 2">
    <name type="scientific">Lepidopterella palustris CBS 459.81</name>
    <dbReference type="NCBI Taxonomy" id="1314670"/>
    <lineage>
        <taxon>Eukaryota</taxon>
        <taxon>Fungi</taxon>
        <taxon>Dikarya</taxon>
        <taxon>Ascomycota</taxon>
        <taxon>Pezizomycotina</taxon>
        <taxon>Dothideomycetes</taxon>
        <taxon>Pleosporomycetidae</taxon>
        <taxon>Mytilinidiales</taxon>
        <taxon>Argynnaceae</taxon>
        <taxon>Lepidopterella</taxon>
    </lineage>
</organism>
<evidence type="ECO:0000313" key="2">
    <source>
        <dbReference type="Proteomes" id="UP000250266"/>
    </source>
</evidence>
<protein>
    <submittedName>
        <fullName evidence="1">Uncharacterized protein</fullName>
    </submittedName>
</protein>
<reference evidence="1 2" key="1">
    <citation type="journal article" date="2016" name="Nat. Commun.">
        <title>Ectomycorrhizal ecology is imprinted in the genome of the dominant symbiotic fungus Cenococcum geophilum.</title>
        <authorList>
            <consortium name="DOE Joint Genome Institute"/>
            <person name="Peter M."/>
            <person name="Kohler A."/>
            <person name="Ohm R.A."/>
            <person name="Kuo A."/>
            <person name="Krutzmann J."/>
            <person name="Morin E."/>
            <person name="Arend M."/>
            <person name="Barry K.W."/>
            <person name="Binder M."/>
            <person name="Choi C."/>
            <person name="Clum A."/>
            <person name="Copeland A."/>
            <person name="Grisel N."/>
            <person name="Haridas S."/>
            <person name="Kipfer T."/>
            <person name="LaButti K."/>
            <person name="Lindquist E."/>
            <person name="Lipzen A."/>
            <person name="Maire R."/>
            <person name="Meier B."/>
            <person name="Mihaltcheva S."/>
            <person name="Molinier V."/>
            <person name="Murat C."/>
            <person name="Poggeler S."/>
            <person name="Quandt C.A."/>
            <person name="Sperisen C."/>
            <person name="Tritt A."/>
            <person name="Tisserant E."/>
            <person name="Crous P.W."/>
            <person name="Henrissat B."/>
            <person name="Nehls U."/>
            <person name="Egli S."/>
            <person name="Spatafora J.W."/>
            <person name="Grigoriev I.V."/>
            <person name="Martin F.M."/>
        </authorList>
    </citation>
    <scope>NUCLEOTIDE SEQUENCE [LARGE SCALE GENOMIC DNA]</scope>
    <source>
        <strain evidence="1 2">CBS 459.81</strain>
    </source>
</reference>
<sequence length="255" mass="27869">MYAAQCTEKDLFGVSSLMNMEQLPLLSGAGMEDALKHNGRLWMLAEPDGSAPMPSKEAPPELEKLEYIRAAPSKSSDSYISSMDTATAHFFTGIMRVRASHLPSESIYTLSVAVDCPERLPSPLPKEYLGNCHAGAIVQLPIAETLVYGGYESFPTITNTVFRIRGAISFLDNKLVRSYITIINAESDIRRAWSGPPDPLGPSAFVMTSSWAEITVYVADFGGPVGRPEAARMRTNGSDQICVQPQWVEFDKIGD</sequence>
<evidence type="ECO:0000313" key="1">
    <source>
        <dbReference type="EMBL" id="OCK86215.1"/>
    </source>
</evidence>
<dbReference type="Proteomes" id="UP000250266">
    <property type="component" value="Unassembled WGS sequence"/>
</dbReference>
<keyword evidence="2" id="KW-1185">Reference proteome</keyword>
<dbReference type="OrthoDB" id="1862401at2759"/>
<accession>A0A8E2ELK2</accession>